<sequence length="125" mass="15001">MKSANIVYVLLFIVVFSFSSTVCAEENKEGILVYHVKYDYEAISKFLGMTVQEYDQEWRKGLSIAEMEEKKGIARRDVEGYFYQFHYEEMQKWRKKGVMTEKHYFHLVYGLADEIEEFIDRNPNR</sequence>
<dbReference type="EMBL" id="UAQE01000004">
    <property type="protein sequence ID" value="SPU39064.1"/>
    <property type="molecule type" value="Genomic_DNA"/>
</dbReference>
<gene>
    <name evidence="2" type="ORF">NCTC7582_05042</name>
</gene>
<evidence type="ECO:0000313" key="3">
    <source>
        <dbReference type="Proteomes" id="UP000251431"/>
    </source>
</evidence>
<evidence type="ECO:0000313" key="2">
    <source>
        <dbReference type="EMBL" id="SPU39064.1"/>
    </source>
</evidence>
<feature type="chain" id="PRO_5016133293" evidence="1">
    <location>
        <begin position="25"/>
        <end position="125"/>
    </location>
</feature>
<name>A0A2X1AL76_9BACI</name>
<evidence type="ECO:0000256" key="1">
    <source>
        <dbReference type="SAM" id="SignalP"/>
    </source>
</evidence>
<accession>A0A2X1AL76</accession>
<reference evidence="2 3" key="1">
    <citation type="submission" date="2018-06" db="EMBL/GenBank/DDBJ databases">
        <authorList>
            <consortium name="Pathogen Informatics"/>
            <person name="Doyle S."/>
        </authorList>
    </citation>
    <scope>NUCLEOTIDE SEQUENCE [LARGE SCALE GENOMIC DNA]</scope>
    <source>
        <strain evidence="2 3">NCTC7582</strain>
    </source>
</reference>
<organism evidence="2 3">
    <name type="scientific">Lysinibacillus capsici</name>
    <dbReference type="NCBI Taxonomy" id="2115968"/>
    <lineage>
        <taxon>Bacteria</taxon>
        <taxon>Bacillati</taxon>
        <taxon>Bacillota</taxon>
        <taxon>Bacilli</taxon>
        <taxon>Bacillales</taxon>
        <taxon>Bacillaceae</taxon>
        <taxon>Lysinibacillus</taxon>
    </lineage>
</organism>
<proteinExistence type="predicted"/>
<keyword evidence="1" id="KW-0732">Signal</keyword>
<protein>
    <submittedName>
        <fullName evidence="2">Uncharacterized protein</fullName>
    </submittedName>
</protein>
<feature type="signal peptide" evidence="1">
    <location>
        <begin position="1"/>
        <end position="24"/>
    </location>
</feature>
<dbReference type="RefSeq" id="WP_112118764.1">
    <property type="nucleotide sequence ID" value="NZ_UAQE01000004.1"/>
</dbReference>
<dbReference type="Proteomes" id="UP000251431">
    <property type="component" value="Unassembled WGS sequence"/>
</dbReference>
<dbReference type="AlphaFoldDB" id="A0A2X1AL76"/>